<accession>A0ACC2UV11</accession>
<proteinExistence type="predicted"/>
<protein>
    <submittedName>
        <fullName evidence="1">Uncharacterized protein</fullName>
    </submittedName>
</protein>
<name>A0ACC2UV11_9TREE</name>
<sequence length="804" mass="89541">MADNQHSSRSSDLSDPPPETPTNRSSSTRTGRDTILSAPNPDRIVRLPDEVPHRESSTELLQQLIRQMQGQAETHAQQQAEMQTQLQTQFEAQQRQQREFEANMGALVLTRPASPARIPPDVRESARIPAQVGEDLGDLPVRDEEQVDNIGLATDCLPSASPRENQNSQRMNSANYSGRQQTYQYGYQGSTQVVTQVTKVKATDLPKFNGLDNEDVEVWIEQLSAIFEANRVPNAEIIGHIALVLKGNASMFQKANYDTDKKREWKRREPRTNEKMSDYFDSKVYLQTFVYDKGTSDRERILDLMDGLPKYMVPILKGSINPLTTLLDFRRILLDFEDGLRFGNAWKDKTTTSSFPQSSRSTSDFKARPTDAKPRDATKPPRPCSCGGMHWFRDCPKKTSKSNNVSSFKTNPNRILINRSKWPQSNASQDKFGSQNRDFRKEARINSVRFEETDTAEQVTLGDSLPEQDNDGYDHLHALARNEEQDQLYASTCNISSTNASPLQHRHSDKVPTFAVARIGNKEGTAHEVCIDTGSAISLIDSQYLKKNFPTVKINAASTIVLKGVGNNHTHGWINADIHFINEEQGHTSIIGVFHVVASLATKIIIGNDILAEEGAIIDLKQGTCSFRSSPGVVKVISLRPKTNTVPHTPSARVQQVYTIKPGFQARIPVTLTAQPPTSLYLLSPVQLSDDIQVSRSIGVTQASTHYAHVMNVGKNIVKIPADVVLATVMAVSDSSEQVAGANNAGRESLEDLEAFEEACRAGKWSLWQSLIASPLLRELAQAMYSCYSRQGFRYVLKWKTKGS</sequence>
<keyword evidence="2" id="KW-1185">Reference proteome</keyword>
<organism evidence="1 2">
    <name type="scientific">Naganishia adeliensis</name>
    <dbReference type="NCBI Taxonomy" id="92952"/>
    <lineage>
        <taxon>Eukaryota</taxon>
        <taxon>Fungi</taxon>
        <taxon>Dikarya</taxon>
        <taxon>Basidiomycota</taxon>
        <taxon>Agaricomycotina</taxon>
        <taxon>Tremellomycetes</taxon>
        <taxon>Filobasidiales</taxon>
        <taxon>Filobasidiaceae</taxon>
        <taxon>Naganishia</taxon>
    </lineage>
</organism>
<evidence type="ECO:0000313" key="2">
    <source>
        <dbReference type="Proteomes" id="UP001230649"/>
    </source>
</evidence>
<gene>
    <name evidence="1" type="ORF">QFC20_007809</name>
</gene>
<dbReference type="EMBL" id="JASBWS010000223">
    <property type="protein sequence ID" value="KAJ9090848.1"/>
    <property type="molecule type" value="Genomic_DNA"/>
</dbReference>
<reference evidence="1" key="1">
    <citation type="submission" date="2023-04" db="EMBL/GenBank/DDBJ databases">
        <title>Draft Genome sequencing of Naganishia species isolated from polar environments using Oxford Nanopore Technology.</title>
        <authorList>
            <person name="Leo P."/>
            <person name="Venkateswaran K."/>
        </authorList>
    </citation>
    <scope>NUCLEOTIDE SEQUENCE</scope>
    <source>
        <strain evidence="1">MNA-CCFEE 5262</strain>
    </source>
</reference>
<evidence type="ECO:0000313" key="1">
    <source>
        <dbReference type="EMBL" id="KAJ9090848.1"/>
    </source>
</evidence>
<comment type="caution">
    <text evidence="1">The sequence shown here is derived from an EMBL/GenBank/DDBJ whole genome shotgun (WGS) entry which is preliminary data.</text>
</comment>
<dbReference type="Proteomes" id="UP001230649">
    <property type="component" value="Unassembled WGS sequence"/>
</dbReference>